<keyword evidence="2" id="KW-1185">Reference proteome</keyword>
<evidence type="ECO:0008006" key="3">
    <source>
        <dbReference type="Google" id="ProtNLM"/>
    </source>
</evidence>
<dbReference type="AlphaFoldDB" id="A0A2U3D936"/>
<proteinExistence type="predicted"/>
<organism evidence="1 2">
    <name type="scientific">Sulfoacidibacillus thermotolerans</name>
    <name type="common">Acidibacillus sulfuroxidans</name>
    <dbReference type="NCBI Taxonomy" id="1765684"/>
    <lineage>
        <taxon>Bacteria</taxon>
        <taxon>Bacillati</taxon>
        <taxon>Bacillota</taxon>
        <taxon>Bacilli</taxon>
        <taxon>Bacillales</taxon>
        <taxon>Alicyclobacillaceae</taxon>
        <taxon>Sulfoacidibacillus</taxon>
    </lineage>
</organism>
<dbReference type="Gene3D" id="1.10.340.20">
    <property type="entry name" value="Apc36109-like domain"/>
    <property type="match status" value="1"/>
</dbReference>
<evidence type="ECO:0000313" key="1">
    <source>
        <dbReference type="EMBL" id="PWI57781.1"/>
    </source>
</evidence>
<comment type="caution">
    <text evidence="1">The sequence shown here is derived from an EMBL/GenBank/DDBJ whole genome shotgun (WGS) entry which is preliminary data.</text>
</comment>
<protein>
    <recommendedName>
        <fullName evidence="3">DUF1871 domain-containing protein</fullName>
    </recommendedName>
</protein>
<gene>
    <name evidence="1" type="ORF">BM613_07315</name>
</gene>
<dbReference type="InterPro" id="IPR023162">
    <property type="entry name" value="Apc36109-like_dom_sf"/>
</dbReference>
<accession>A0A2U3D936</accession>
<reference evidence="1 2" key="1">
    <citation type="submission" date="2016-11" db="EMBL/GenBank/DDBJ databases">
        <title>Comparative genomics of Acidibacillus ferroxidans species.</title>
        <authorList>
            <person name="Oliveira G."/>
            <person name="Nunes G."/>
            <person name="Oliveira R."/>
            <person name="Araujo F."/>
            <person name="Salim A."/>
            <person name="Scholte L."/>
            <person name="Morais D."/>
            <person name="Nancucheo I."/>
            <person name="Johnson D.B."/>
            <person name="Grail B."/>
            <person name="Bittencourt J."/>
            <person name="Valadares R."/>
        </authorList>
    </citation>
    <scope>NUCLEOTIDE SEQUENCE [LARGE SCALE GENOMIC DNA]</scope>
    <source>
        <strain evidence="1 2">Y002</strain>
    </source>
</reference>
<evidence type="ECO:0000313" key="2">
    <source>
        <dbReference type="Proteomes" id="UP000245380"/>
    </source>
</evidence>
<dbReference type="Proteomes" id="UP000245380">
    <property type="component" value="Unassembled WGS sequence"/>
</dbReference>
<dbReference type="RefSeq" id="WP_109430527.1">
    <property type="nucleotide sequence ID" value="NZ_MPDK01000009.1"/>
</dbReference>
<name>A0A2U3D936_SULT2</name>
<dbReference type="SUPFAM" id="SSF116922">
    <property type="entry name" value="YugE-like"/>
    <property type="match status" value="1"/>
</dbReference>
<dbReference type="OrthoDB" id="2665787at2"/>
<dbReference type="EMBL" id="MPDK01000009">
    <property type="protein sequence ID" value="PWI57781.1"/>
    <property type="molecule type" value="Genomic_DNA"/>
</dbReference>
<sequence length="80" mass="9420">MNTERVASVINEWDPIDLMSFSPTDEYEVEIKMISEKMDSCSTAEELAREIHDIFQRQFRTQFDKSLIECLEIAEKLMGR</sequence>
<dbReference type="InterPro" id="IPR015053">
    <property type="entry name" value="DUF1871"/>
</dbReference>
<dbReference type="Pfam" id="PF08958">
    <property type="entry name" value="DUF1871"/>
    <property type="match status" value="1"/>
</dbReference>